<sequence length="504" mass="56728">ELKKEFYGDPTRRKEGGRDRGWSCWFPHCQITPIQFRSYSHRSGQHQRVIRSYLRERTLKQVQSQQRANRHGMYKYTRLRVISALWGKLVITSSFLSLTCLLCKTTVTLHNASCKSEADVGVVVVSYVLGVFKLLKVSVKEYYEIPWANLRAMVEPSFAERSLIHHKDYLSNGRLMFSRAINISNSEVLTADGHSVAYDFLVIATGHNDPIPRTKTERLKQYQAENEKIISASSILIVGGGPTGVELAGEIAFDFPEKRVTLVHNGPRLLEFLGPKASNKTLNWLKSRKVEVKLDQRVNLKDISEGNKTYLTSAGETIKADCHFLCTGKPLGSAWLRETVLKDSLDDFGMLKVDENLRIKDRRNIFAIGDITDVKASFDFPPFLKSHSFSLLHIDKRCSPSLTYTRKIQFKLDEEIKQGYLAQKHALVAAKNIKLLLSGGNESKMATYGTSSIKAIVSLGRQDAVAQFPFTTMIGLIPGLIKSKDLFVGKTRKTMGLDPHIVSS</sequence>
<dbReference type="Gene3D" id="3.50.50.100">
    <property type="match status" value="1"/>
</dbReference>
<evidence type="ECO:0000259" key="1">
    <source>
        <dbReference type="Pfam" id="PF07992"/>
    </source>
</evidence>
<dbReference type="AlphaFoldDB" id="A0AA88WRG3"/>
<reference evidence="2" key="1">
    <citation type="submission" date="2022-12" db="EMBL/GenBank/DDBJ databases">
        <title>Draft genome assemblies for two species of Escallonia (Escalloniales).</title>
        <authorList>
            <person name="Chanderbali A."/>
            <person name="Dervinis C."/>
            <person name="Anghel I."/>
            <person name="Soltis D."/>
            <person name="Soltis P."/>
            <person name="Zapata F."/>
        </authorList>
    </citation>
    <scope>NUCLEOTIDE SEQUENCE</scope>
    <source>
        <strain evidence="2">UCBG64.0493</strain>
        <tissue evidence="2">Leaf</tissue>
    </source>
</reference>
<feature type="domain" description="FAD/NAD(P)-binding" evidence="1">
    <location>
        <begin position="188"/>
        <end position="372"/>
    </location>
</feature>
<dbReference type="GO" id="GO:0004174">
    <property type="term" value="F:electron-transferring-flavoprotein dehydrogenase activity"/>
    <property type="evidence" value="ECO:0007669"/>
    <property type="project" value="TreeGrafter"/>
</dbReference>
<dbReference type="InterPro" id="IPR023753">
    <property type="entry name" value="FAD/NAD-binding_dom"/>
</dbReference>
<gene>
    <name evidence="2" type="ORF">RJ639_034915</name>
</gene>
<comment type="caution">
    <text evidence="2">The sequence shown here is derived from an EMBL/GenBank/DDBJ whole genome shotgun (WGS) entry which is preliminary data.</text>
</comment>
<dbReference type="EMBL" id="JAVXUP010000257">
    <property type="protein sequence ID" value="KAK3032766.1"/>
    <property type="molecule type" value="Genomic_DNA"/>
</dbReference>
<dbReference type="Proteomes" id="UP001188597">
    <property type="component" value="Unassembled WGS sequence"/>
</dbReference>
<dbReference type="PANTHER" id="PTHR43735">
    <property type="entry name" value="APOPTOSIS-INDUCING FACTOR 1"/>
    <property type="match status" value="1"/>
</dbReference>
<organism evidence="2 3">
    <name type="scientific">Escallonia herrerae</name>
    <dbReference type="NCBI Taxonomy" id="1293975"/>
    <lineage>
        <taxon>Eukaryota</taxon>
        <taxon>Viridiplantae</taxon>
        <taxon>Streptophyta</taxon>
        <taxon>Embryophyta</taxon>
        <taxon>Tracheophyta</taxon>
        <taxon>Spermatophyta</taxon>
        <taxon>Magnoliopsida</taxon>
        <taxon>eudicotyledons</taxon>
        <taxon>Gunneridae</taxon>
        <taxon>Pentapetalae</taxon>
        <taxon>asterids</taxon>
        <taxon>campanulids</taxon>
        <taxon>Escalloniales</taxon>
        <taxon>Escalloniaceae</taxon>
        <taxon>Escallonia</taxon>
    </lineage>
</organism>
<evidence type="ECO:0000313" key="2">
    <source>
        <dbReference type="EMBL" id="KAK3032766.1"/>
    </source>
</evidence>
<feature type="non-terminal residue" evidence="2">
    <location>
        <position position="504"/>
    </location>
</feature>
<keyword evidence="3" id="KW-1185">Reference proteome</keyword>
<dbReference type="Pfam" id="PF07992">
    <property type="entry name" value="Pyr_redox_2"/>
    <property type="match status" value="1"/>
</dbReference>
<dbReference type="PANTHER" id="PTHR43735:SF26">
    <property type="entry name" value="APOPTOSIS-INDUCING FACTOR HOMOLOG B-LIKE"/>
    <property type="match status" value="1"/>
</dbReference>
<evidence type="ECO:0000313" key="3">
    <source>
        <dbReference type="Proteomes" id="UP001188597"/>
    </source>
</evidence>
<protein>
    <recommendedName>
        <fullName evidence="1">FAD/NAD(P)-binding domain-containing protein</fullName>
    </recommendedName>
</protein>
<dbReference type="SUPFAM" id="SSF51905">
    <property type="entry name" value="FAD/NAD(P)-binding domain"/>
    <property type="match status" value="2"/>
</dbReference>
<dbReference type="InterPro" id="IPR036188">
    <property type="entry name" value="FAD/NAD-bd_sf"/>
</dbReference>
<dbReference type="GO" id="GO:0050660">
    <property type="term" value="F:flavin adenine dinucleotide binding"/>
    <property type="evidence" value="ECO:0007669"/>
    <property type="project" value="TreeGrafter"/>
</dbReference>
<dbReference type="GO" id="GO:0005737">
    <property type="term" value="C:cytoplasm"/>
    <property type="evidence" value="ECO:0007669"/>
    <property type="project" value="TreeGrafter"/>
</dbReference>
<proteinExistence type="predicted"/>
<accession>A0AA88WRG3</accession>
<name>A0AA88WRG3_9ASTE</name>